<feature type="transmembrane region" description="Helical" evidence="1">
    <location>
        <begin position="223"/>
        <end position="240"/>
    </location>
</feature>
<dbReference type="EMBL" id="MN739858">
    <property type="protein sequence ID" value="QHT74844.1"/>
    <property type="molecule type" value="Genomic_DNA"/>
</dbReference>
<keyword evidence="1" id="KW-0812">Transmembrane</keyword>
<protein>
    <submittedName>
        <fullName evidence="2">Uncharacterized protein</fullName>
    </submittedName>
</protein>
<reference evidence="2" key="1">
    <citation type="journal article" date="2020" name="Nature">
        <title>Giant virus diversity and host interactions through global metagenomics.</title>
        <authorList>
            <person name="Schulz F."/>
            <person name="Roux S."/>
            <person name="Paez-Espino D."/>
            <person name="Jungbluth S."/>
            <person name="Walsh D.A."/>
            <person name="Denef V.J."/>
            <person name="McMahon K.D."/>
            <person name="Konstantinidis K.T."/>
            <person name="Eloe-Fadrosh E.A."/>
            <person name="Kyrpides N.C."/>
            <person name="Woyke T."/>
        </authorList>
    </citation>
    <scope>NUCLEOTIDE SEQUENCE</scope>
    <source>
        <strain evidence="2">GVMAG-M-3300023179-62</strain>
    </source>
</reference>
<proteinExistence type="predicted"/>
<organism evidence="2">
    <name type="scientific">viral metagenome</name>
    <dbReference type="NCBI Taxonomy" id="1070528"/>
    <lineage>
        <taxon>unclassified sequences</taxon>
        <taxon>metagenomes</taxon>
        <taxon>organismal metagenomes</taxon>
    </lineage>
</organism>
<keyword evidence="1" id="KW-1133">Transmembrane helix</keyword>
<keyword evidence="1" id="KW-0472">Membrane</keyword>
<accession>A0A6C0H2T0</accession>
<dbReference type="AlphaFoldDB" id="A0A6C0H2T0"/>
<evidence type="ECO:0000313" key="2">
    <source>
        <dbReference type="EMBL" id="QHT74844.1"/>
    </source>
</evidence>
<sequence length="248" mass="28752">MNTDVIIPYCIWHYIDLETNTFLGYISGPRKYKKDGVIGFDCKKEETKYSKWFLAGTFYAVSPSFRPIPVGMKIFCAKKNIESPYNTSDMYLMHDPYNIKEDCVYFTTYNQPVPNTSPLYFHLNGKNVFPSFDSKPPSSWSPSPISPVFVMMSKYENFKCINRRCIPWTSDIPLLYDVDPHKELYPLENCVIFCNGLTVSKNKGKPLNILEMVKEEEKSNSKIITIIIFLVFIAITVIIYNKIGFNRK</sequence>
<name>A0A6C0H2T0_9ZZZZ</name>
<evidence type="ECO:0000256" key="1">
    <source>
        <dbReference type="SAM" id="Phobius"/>
    </source>
</evidence>